<dbReference type="Proteomes" id="UP001344447">
    <property type="component" value="Unassembled WGS sequence"/>
</dbReference>
<keyword evidence="5" id="KW-0833">Ubl conjugation pathway</keyword>
<dbReference type="GO" id="GO:0005789">
    <property type="term" value="C:endoplasmic reticulum membrane"/>
    <property type="evidence" value="ECO:0007669"/>
    <property type="project" value="UniProtKB-SubCell"/>
</dbReference>
<proteinExistence type="inferred from homology"/>
<evidence type="ECO:0000256" key="11">
    <source>
        <dbReference type="SAM" id="Phobius"/>
    </source>
</evidence>
<feature type="coiled-coil region" evidence="9">
    <location>
        <begin position="131"/>
        <end position="201"/>
    </location>
</feature>
<dbReference type="AlphaFoldDB" id="A0AAN7YLI4"/>
<gene>
    <name evidence="12" type="ORF">RB653_006807</name>
</gene>
<dbReference type="SUPFAM" id="SSF46785">
    <property type="entry name" value="Winged helix' DNA-binding domain"/>
    <property type="match status" value="1"/>
</dbReference>
<evidence type="ECO:0000256" key="7">
    <source>
        <dbReference type="ARBA" id="ARBA00022989"/>
    </source>
</evidence>
<dbReference type="EMBL" id="JAVFKY010000005">
    <property type="protein sequence ID" value="KAK5575674.1"/>
    <property type="molecule type" value="Genomic_DNA"/>
</dbReference>
<feature type="transmembrane region" description="Helical" evidence="11">
    <location>
        <begin position="6"/>
        <end position="28"/>
    </location>
</feature>
<feature type="region of interest" description="Disordered" evidence="10">
    <location>
        <begin position="39"/>
        <end position="108"/>
    </location>
</feature>
<comment type="similarity">
    <text evidence="2">Belongs to the DDRGK1 family.</text>
</comment>
<keyword evidence="4 11" id="KW-0812">Transmembrane</keyword>
<comment type="subcellular location">
    <subcellularLocation>
        <location evidence="1">Endoplasmic reticulum membrane</location>
        <topology evidence="1">Single-pass membrane protein</topology>
    </subcellularLocation>
</comment>
<evidence type="ECO:0000313" key="13">
    <source>
        <dbReference type="Proteomes" id="UP001344447"/>
    </source>
</evidence>
<dbReference type="InterPro" id="IPR036388">
    <property type="entry name" value="WH-like_DNA-bd_sf"/>
</dbReference>
<organism evidence="12 13">
    <name type="scientific">Dictyostelium firmibasis</name>
    <dbReference type="NCBI Taxonomy" id="79012"/>
    <lineage>
        <taxon>Eukaryota</taxon>
        <taxon>Amoebozoa</taxon>
        <taxon>Evosea</taxon>
        <taxon>Eumycetozoa</taxon>
        <taxon>Dictyostelia</taxon>
        <taxon>Dictyosteliales</taxon>
        <taxon>Dictyosteliaceae</taxon>
        <taxon>Dictyostelium</taxon>
    </lineage>
</organism>
<keyword evidence="9" id="KW-0175">Coiled coil</keyword>
<evidence type="ECO:0000256" key="6">
    <source>
        <dbReference type="ARBA" id="ARBA00022824"/>
    </source>
</evidence>
<keyword evidence="8 11" id="KW-0472">Membrane</keyword>
<dbReference type="Gene3D" id="1.10.10.10">
    <property type="entry name" value="Winged helix-like DNA-binding domain superfamily/Winged helix DNA-binding domain"/>
    <property type="match status" value="1"/>
</dbReference>
<evidence type="ECO:0000256" key="9">
    <source>
        <dbReference type="SAM" id="Coils"/>
    </source>
</evidence>
<evidence type="ECO:0000256" key="5">
    <source>
        <dbReference type="ARBA" id="ARBA00022786"/>
    </source>
</evidence>
<dbReference type="FunFam" id="1.10.10.10:FF:000143">
    <property type="entry name" value="DDRGK domain-containing protein 1"/>
    <property type="match status" value="1"/>
</dbReference>
<reference evidence="12 13" key="1">
    <citation type="submission" date="2023-11" db="EMBL/GenBank/DDBJ databases">
        <title>Dfirmibasis_genome.</title>
        <authorList>
            <person name="Edelbroek B."/>
            <person name="Kjellin J."/>
            <person name="Jerlstrom-Hultqvist J."/>
            <person name="Soderbom F."/>
        </authorList>
    </citation>
    <scope>NUCLEOTIDE SEQUENCE [LARGE SCALE GENOMIC DNA]</scope>
    <source>
        <strain evidence="12 13">TNS-C-14</strain>
    </source>
</reference>
<keyword evidence="7 11" id="KW-1133">Transmembrane helix</keyword>
<sequence length="338" mass="38986">MSDIYSLVLVAGYLSIFLFIGIVGYLYLKKPISSVNSNEQEQQQPQINIEEQQHQQPAQFQRGGIGRMNLRNRRQPIINQRDESESESSGSDNNIDSDNEINDVDQEGGGLGVVAPGIVIPNSTGKKIGKKKLEKLKLKDEKRKAREYQEHLREEKKKTDLEKEEALKEKRLEDKENERLRKEEEERIRLEKERKEDEEYNLLKGQISLEGSGITKNEDDDKSLLQLFIKYLKEHKICLLEDIAIEFNIKTNDVIDRIKTLDKQGLISGVIDDRGKFIYITKEEMEAVAKFVNKKGRVNIEQIALESNRLIDLTKKVVDNNCNDEYLTPTTNQPTPQN</sequence>
<comment type="caution">
    <text evidence="12">The sequence shown here is derived from an EMBL/GenBank/DDBJ whole genome shotgun (WGS) entry which is preliminary data.</text>
</comment>
<dbReference type="InterPro" id="IPR019153">
    <property type="entry name" value="DDRGK_dom-contain"/>
</dbReference>
<dbReference type="InterPro" id="IPR036390">
    <property type="entry name" value="WH_DNA-bd_sf"/>
</dbReference>
<dbReference type="SMART" id="SM01128">
    <property type="entry name" value="DDRGK"/>
    <property type="match status" value="1"/>
</dbReference>
<dbReference type="Pfam" id="PF09756">
    <property type="entry name" value="DDRGK"/>
    <property type="match status" value="1"/>
</dbReference>
<evidence type="ECO:0000313" key="12">
    <source>
        <dbReference type="EMBL" id="KAK5575674.1"/>
    </source>
</evidence>
<evidence type="ECO:0000256" key="2">
    <source>
        <dbReference type="ARBA" id="ARBA00009829"/>
    </source>
</evidence>
<evidence type="ECO:0000256" key="1">
    <source>
        <dbReference type="ARBA" id="ARBA00004389"/>
    </source>
</evidence>
<dbReference type="GO" id="GO:0044389">
    <property type="term" value="F:ubiquitin-like protein ligase binding"/>
    <property type="evidence" value="ECO:0007669"/>
    <property type="project" value="TreeGrafter"/>
</dbReference>
<feature type="compositionally biased region" description="Low complexity" evidence="10">
    <location>
        <begin position="39"/>
        <end position="61"/>
    </location>
</feature>
<keyword evidence="13" id="KW-1185">Reference proteome</keyword>
<evidence type="ECO:0000256" key="10">
    <source>
        <dbReference type="SAM" id="MobiDB-lite"/>
    </source>
</evidence>
<protein>
    <recommendedName>
        <fullName evidence="3">DDRGK domain-containing protein 1</fullName>
    </recommendedName>
</protein>
<dbReference type="PANTHER" id="PTHR48176:SF1">
    <property type="entry name" value="DDRGK DOMAIN-CONTAINING PROTEIN 1"/>
    <property type="match status" value="1"/>
</dbReference>
<keyword evidence="6" id="KW-0256">Endoplasmic reticulum</keyword>
<name>A0AAN7YLI4_9MYCE</name>
<dbReference type="PANTHER" id="PTHR48176">
    <property type="entry name" value="DDRGK DOMAIN-CONTAINING PROTEIN 1"/>
    <property type="match status" value="1"/>
</dbReference>
<accession>A0AAN7YLI4</accession>
<dbReference type="InterPro" id="IPR050899">
    <property type="entry name" value="DDRGK_domain-containing"/>
</dbReference>
<evidence type="ECO:0000256" key="3">
    <source>
        <dbReference type="ARBA" id="ARBA00018218"/>
    </source>
</evidence>
<evidence type="ECO:0000256" key="4">
    <source>
        <dbReference type="ARBA" id="ARBA00022692"/>
    </source>
</evidence>
<evidence type="ECO:0000256" key="8">
    <source>
        <dbReference type="ARBA" id="ARBA00023136"/>
    </source>
</evidence>
<feature type="compositionally biased region" description="Acidic residues" evidence="10">
    <location>
        <begin position="95"/>
        <end position="106"/>
    </location>
</feature>